<dbReference type="PROSITE" id="PS50111">
    <property type="entry name" value="CHEMOTAXIS_TRANSDUC_2"/>
    <property type="match status" value="1"/>
</dbReference>
<evidence type="ECO:0000256" key="11">
    <source>
        <dbReference type="PROSITE-ProRule" id="PRU00284"/>
    </source>
</evidence>
<dbReference type="PANTHER" id="PTHR43531:SF14">
    <property type="entry name" value="METHYL-ACCEPTING CHEMOTAXIS PROTEIN I-RELATED"/>
    <property type="match status" value="1"/>
</dbReference>
<dbReference type="InterPro" id="IPR004089">
    <property type="entry name" value="MCPsignal_dom"/>
</dbReference>
<dbReference type="InterPro" id="IPR003122">
    <property type="entry name" value="Tar_rcpt_lig-bd"/>
</dbReference>
<evidence type="ECO:0000259" key="14">
    <source>
        <dbReference type="PROSITE" id="PS50111"/>
    </source>
</evidence>
<evidence type="ECO:0000256" key="5">
    <source>
        <dbReference type="ARBA" id="ARBA00022519"/>
    </source>
</evidence>
<dbReference type="SMART" id="SM00304">
    <property type="entry name" value="HAMP"/>
    <property type="match status" value="1"/>
</dbReference>
<gene>
    <name evidence="16" type="ORF">R54767_03605</name>
</gene>
<evidence type="ECO:0008006" key="18">
    <source>
        <dbReference type="Google" id="ProtNLM"/>
    </source>
</evidence>
<feature type="domain" description="HAMP" evidence="15">
    <location>
        <begin position="214"/>
        <end position="266"/>
    </location>
</feature>
<evidence type="ECO:0000313" key="16">
    <source>
        <dbReference type="EMBL" id="CAG4909504.1"/>
    </source>
</evidence>
<evidence type="ECO:0000259" key="15">
    <source>
        <dbReference type="PROSITE" id="PS50885"/>
    </source>
</evidence>
<keyword evidence="7 13" id="KW-1133">Transmembrane helix</keyword>
<comment type="subcellular location">
    <subcellularLocation>
        <location evidence="1">Cell inner membrane</location>
        <topology evidence="1">Multi-pass membrane protein</topology>
    </subcellularLocation>
</comment>
<evidence type="ECO:0000256" key="7">
    <source>
        <dbReference type="ARBA" id="ARBA00022989"/>
    </source>
</evidence>
<evidence type="ECO:0000256" key="12">
    <source>
        <dbReference type="SAM" id="Coils"/>
    </source>
</evidence>
<evidence type="ECO:0000256" key="6">
    <source>
        <dbReference type="ARBA" id="ARBA00022692"/>
    </source>
</evidence>
<dbReference type="CDD" id="cd06225">
    <property type="entry name" value="HAMP"/>
    <property type="match status" value="1"/>
</dbReference>
<evidence type="ECO:0000256" key="2">
    <source>
        <dbReference type="ARBA" id="ARBA00022475"/>
    </source>
</evidence>
<keyword evidence="8 13" id="KW-0472">Membrane</keyword>
<dbReference type="SMART" id="SM00283">
    <property type="entry name" value="MA"/>
    <property type="match status" value="1"/>
</dbReference>
<reference evidence="16 17" key="1">
    <citation type="submission" date="2021-04" db="EMBL/GenBank/DDBJ databases">
        <authorList>
            <person name="Vanwijnsberghe S."/>
        </authorList>
    </citation>
    <scope>NUCLEOTIDE SEQUENCE [LARGE SCALE GENOMIC DNA]</scope>
    <source>
        <strain evidence="16 17">LMG 32171</strain>
    </source>
</reference>
<organism evidence="16 17">
    <name type="scientific">Paraburkholderia gardini</name>
    <dbReference type="NCBI Taxonomy" id="2823469"/>
    <lineage>
        <taxon>Bacteria</taxon>
        <taxon>Pseudomonadati</taxon>
        <taxon>Pseudomonadota</taxon>
        <taxon>Betaproteobacteria</taxon>
        <taxon>Burkholderiales</taxon>
        <taxon>Burkholderiaceae</taxon>
        <taxon>Paraburkholderia</taxon>
    </lineage>
</organism>
<keyword evidence="5" id="KW-0997">Cell inner membrane</keyword>
<proteinExistence type="inferred from homology"/>
<dbReference type="PRINTS" id="PR00260">
    <property type="entry name" value="CHEMTRNSDUCR"/>
</dbReference>
<dbReference type="PROSITE" id="PS50885">
    <property type="entry name" value="HAMP"/>
    <property type="match status" value="1"/>
</dbReference>
<dbReference type="Proteomes" id="UP000789752">
    <property type="component" value="Unassembled WGS sequence"/>
</dbReference>
<evidence type="ECO:0000256" key="8">
    <source>
        <dbReference type="ARBA" id="ARBA00023136"/>
    </source>
</evidence>
<dbReference type="EMBL" id="CAJQYY010000021">
    <property type="protein sequence ID" value="CAG4909504.1"/>
    <property type="molecule type" value="Genomic_DNA"/>
</dbReference>
<keyword evidence="4" id="KW-0145">Chemotaxis</keyword>
<keyword evidence="6 13" id="KW-0812">Transmembrane</keyword>
<evidence type="ECO:0000256" key="3">
    <source>
        <dbReference type="ARBA" id="ARBA00022481"/>
    </source>
</evidence>
<dbReference type="CDD" id="cd11386">
    <property type="entry name" value="MCP_signal"/>
    <property type="match status" value="1"/>
</dbReference>
<comment type="caution">
    <text evidence="16">The sequence shown here is derived from an EMBL/GenBank/DDBJ whole genome shotgun (WGS) entry which is preliminary data.</text>
</comment>
<feature type="coiled-coil region" evidence="12">
    <location>
        <begin position="471"/>
        <end position="509"/>
    </location>
</feature>
<dbReference type="Pfam" id="PF00015">
    <property type="entry name" value="MCPsignal"/>
    <property type="match status" value="1"/>
</dbReference>
<evidence type="ECO:0000256" key="1">
    <source>
        <dbReference type="ARBA" id="ARBA00004429"/>
    </source>
</evidence>
<feature type="transmembrane region" description="Helical" evidence="13">
    <location>
        <begin position="187"/>
        <end position="212"/>
    </location>
</feature>
<dbReference type="SUPFAM" id="SSF58104">
    <property type="entry name" value="Methyl-accepting chemotaxis protein (MCP) signaling domain"/>
    <property type="match status" value="1"/>
</dbReference>
<keyword evidence="9 11" id="KW-0807">Transducer</keyword>
<accession>A0ABN7QR48</accession>
<feature type="domain" description="Methyl-accepting transducer" evidence="14">
    <location>
        <begin position="271"/>
        <end position="500"/>
    </location>
</feature>
<name>A0ABN7QR48_9BURK</name>
<keyword evidence="3" id="KW-0488">Methylation</keyword>
<evidence type="ECO:0000256" key="9">
    <source>
        <dbReference type="ARBA" id="ARBA00023224"/>
    </source>
</evidence>
<evidence type="ECO:0000256" key="13">
    <source>
        <dbReference type="SAM" id="Phobius"/>
    </source>
</evidence>
<keyword evidence="17" id="KW-1185">Reference proteome</keyword>
<dbReference type="PANTHER" id="PTHR43531">
    <property type="entry name" value="PROTEIN ICFG"/>
    <property type="match status" value="1"/>
</dbReference>
<dbReference type="InterPro" id="IPR003660">
    <property type="entry name" value="HAMP_dom"/>
</dbReference>
<sequence length="524" mass="55802">MKLTKLTTLTISARLATAMAFLSLILIVSQAVAFLGMRRAESACQDTFSNQMPGAVSIGIAETMAARERLVFDRASLMTGTPDAASLIAHGLEMRARGDAAWRTYEGFRKDAVQRQLAGATQKRRLALQKALDDGYRAVEANDKAHLLEFTIVMQHAFDQLSTTSEQLRRSQFEAARRGYDASRHGYAIFLAVSVAGLLSGLDAAALTWLSLRRAIARPLKEALEHFNAMAKGDLHHRVEITSQDEMGELLAGVAAMQTSLAATVHTVRNGSETIAAAATQIAAGNLDLSARTEAQAAALEQTASRMIELTGVVKRNVGNARHACTLAAGAKEIAGQGGEVVTKVRQTMNQISESSTRIADIVAIIESIAFQTNILALNAAVEAARAGDRGRGFAVVAGEVRGLAQRSSSAAKEVRELIATSVQRVMNGSALVDDSGNGMRDIIRAVDEVSVIMSEIAIASEEQDGSIAEVARAVTQMDEVTQQNAALVEEASAAAQSLDDQAVSLTQAVRVFRLRDDIVCTLA</sequence>
<keyword evidence="2" id="KW-1003">Cell membrane</keyword>
<evidence type="ECO:0000256" key="10">
    <source>
        <dbReference type="ARBA" id="ARBA00029447"/>
    </source>
</evidence>
<comment type="similarity">
    <text evidence="10">Belongs to the methyl-accepting chemotaxis (MCP) protein family.</text>
</comment>
<dbReference type="Pfam" id="PF02203">
    <property type="entry name" value="TarH"/>
    <property type="match status" value="1"/>
</dbReference>
<evidence type="ECO:0000256" key="4">
    <source>
        <dbReference type="ARBA" id="ARBA00022500"/>
    </source>
</evidence>
<dbReference type="Gene3D" id="1.10.287.950">
    <property type="entry name" value="Methyl-accepting chemotaxis protein"/>
    <property type="match status" value="1"/>
</dbReference>
<keyword evidence="12" id="KW-0175">Coiled coil</keyword>
<dbReference type="InterPro" id="IPR051310">
    <property type="entry name" value="MCP_chemotaxis"/>
</dbReference>
<dbReference type="Pfam" id="PF00672">
    <property type="entry name" value="HAMP"/>
    <property type="match status" value="1"/>
</dbReference>
<dbReference type="InterPro" id="IPR004090">
    <property type="entry name" value="Chemotax_Me-accpt_rcpt"/>
</dbReference>
<dbReference type="RefSeq" id="WP_324251756.1">
    <property type="nucleotide sequence ID" value="NZ_CAJQYY010000021.1"/>
</dbReference>
<protein>
    <recommendedName>
        <fullName evidence="18">Methyl-accepting chemotaxis sensory transducer with TarH sensor</fullName>
    </recommendedName>
</protein>
<evidence type="ECO:0000313" key="17">
    <source>
        <dbReference type="Proteomes" id="UP000789752"/>
    </source>
</evidence>